<dbReference type="PANTHER" id="PTHR45674">
    <property type="entry name" value="DNA LIGASE 1/3 FAMILY MEMBER"/>
    <property type="match status" value="1"/>
</dbReference>
<comment type="similarity">
    <text evidence="1">Belongs to the ATP-dependent DNA ligase family.</text>
</comment>
<dbReference type="PROSITE" id="PS50160">
    <property type="entry name" value="DNA_LIGASE_A3"/>
    <property type="match status" value="1"/>
</dbReference>
<dbReference type="GO" id="GO:0006310">
    <property type="term" value="P:DNA recombination"/>
    <property type="evidence" value="ECO:0007669"/>
    <property type="project" value="InterPro"/>
</dbReference>
<dbReference type="InterPro" id="IPR016059">
    <property type="entry name" value="DNA_ligase_ATP-dep_CS"/>
</dbReference>
<evidence type="ECO:0000259" key="3">
    <source>
        <dbReference type="PROSITE" id="PS50160"/>
    </source>
</evidence>
<dbReference type="InterPro" id="IPR050191">
    <property type="entry name" value="ATP-dep_DNA_ligase"/>
</dbReference>
<dbReference type="InterPro" id="IPR012310">
    <property type="entry name" value="DNA_ligase_ATP-dep_cent"/>
</dbReference>
<name>A0A158J2N8_9BURK</name>
<evidence type="ECO:0000313" key="4">
    <source>
        <dbReference type="EMBL" id="SAL62629.1"/>
    </source>
</evidence>
<dbReference type="EMBL" id="FCNW02000052">
    <property type="protein sequence ID" value="SAL62629.1"/>
    <property type="molecule type" value="Genomic_DNA"/>
</dbReference>
<dbReference type="GO" id="GO:0006281">
    <property type="term" value="P:DNA repair"/>
    <property type="evidence" value="ECO:0007669"/>
    <property type="project" value="InterPro"/>
</dbReference>
<dbReference type="CDD" id="cd07906">
    <property type="entry name" value="Adenylation_DNA_ligase_LigD_LigC"/>
    <property type="match status" value="1"/>
</dbReference>
<feature type="domain" description="ATP-dependent DNA ligase family profile" evidence="3">
    <location>
        <begin position="116"/>
        <end position="197"/>
    </location>
</feature>
<accession>A0A158J2N8</accession>
<dbReference type="AlphaFoldDB" id="A0A158J2N8"/>
<keyword evidence="2 4" id="KW-0436">Ligase</keyword>
<dbReference type="GO" id="GO:0005524">
    <property type="term" value="F:ATP binding"/>
    <property type="evidence" value="ECO:0007669"/>
    <property type="project" value="InterPro"/>
</dbReference>
<dbReference type="SUPFAM" id="SSF56091">
    <property type="entry name" value="DNA ligase/mRNA capping enzyme, catalytic domain"/>
    <property type="match status" value="1"/>
</dbReference>
<dbReference type="RefSeq" id="WP_235007816.1">
    <property type="nucleotide sequence ID" value="NZ_FCNW02000052.1"/>
</dbReference>
<dbReference type="Gene3D" id="3.30.470.30">
    <property type="entry name" value="DNA ligase/mRNA capping enzyme"/>
    <property type="match status" value="1"/>
</dbReference>
<sequence>MIPPISADDLMLATLYLAPFSRENWIFELKYDGFRCLVRKVGSRVELFSRNGKPLNRAFPDIVAAIERLPGSFVWDAELTVDEVTGRSSFERLQLRARTSMATRVRAAAKLHPARLYVFDLLAAGARDLRELPLIQRKEMLRDTFDDTAVLIYVTGIVTAGAWVFDQAVRHDFEGMIGKRLDSPYQRGRSNYWHKVKNQDYSRPAALGWGRR</sequence>
<organism evidence="4 5">
    <name type="scientific">Caballeronia humi</name>
    <dbReference type="NCBI Taxonomy" id="326474"/>
    <lineage>
        <taxon>Bacteria</taxon>
        <taxon>Pseudomonadati</taxon>
        <taxon>Pseudomonadota</taxon>
        <taxon>Betaproteobacteria</taxon>
        <taxon>Burkholderiales</taxon>
        <taxon>Burkholderiaceae</taxon>
        <taxon>Caballeronia</taxon>
    </lineage>
</organism>
<evidence type="ECO:0000313" key="5">
    <source>
        <dbReference type="Proteomes" id="UP000054977"/>
    </source>
</evidence>
<dbReference type="Pfam" id="PF01068">
    <property type="entry name" value="DNA_ligase_A_M"/>
    <property type="match status" value="1"/>
</dbReference>
<protein>
    <submittedName>
        <fullName evidence="4">ATP dependent DNA ligase</fullName>
    </submittedName>
</protein>
<dbReference type="PANTHER" id="PTHR45674:SF4">
    <property type="entry name" value="DNA LIGASE 1"/>
    <property type="match status" value="1"/>
</dbReference>
<evidence type="ECO:0000256" key="1">
    <source>
        <dbReference type="ARBA" id="ARBA00007572"/>
    </source>
</evidence>
<keyword evidence="5" id="KW-1185">Reference proteome</keyword>
<dbReference type="Gene3D" id="3.30.1490.70">
    <property type="match status" value="1"/>
</dbReference>
<dbReference type="GO" id="GO:0003910">
    <property type="term" value="F:DNA ligase (ATP) activity"/>
    <property type="evidence" value="ECO:0007669"/>
    <property type="project" value="InterPro"/>
</dbReference>
<dbReference type="PROSITE" id="PS00697">
    <property type="entry name" value="DNA_LIGASE_A1"/>
    <property type="match status" value="1"/>
</dbReference>
<reference evidence="4" key="1">
    <citation type="submission" date="2016-01" db="EMBL/GenBank/DDBJ databases">
        <authorList>
            <person name="Peeters C."/>
        </authorList>
    </citation>
    <scope>NUCLEOTIDE SEQUENCE [LARGE SCALE GENOMIC DNA]</scope>
    <source>
        <strain evidence="4">LMG 22934</strain>
    </source>
</reference>
<evidence type="ECO:0000256" key="2">
    <source>
        <dbReference type="ARBA" id="ARBA00022598"/>
    </source>
</evidence>
<comment type="caution">
    <text evidence="4">The sequence shown here is derived from an EMBL/GenBank/DDBJ whole genome shotgun (WGS) entry which is preliminary data.</text>
</comment>
<gene>
    <name evidence="4" type="ORF">AWB65_05773</name>
</gene>
<dbReference type="Proteomes" id="UP000054977">
    <property type="component" value="Unassembled WGS sequence"/>
</dbReference>
<proteinExistence type="inferred from homology"/>
<dbReference type="STRING" id="326474.AWB65_05773"/>